<evidence type="ECO:0000259" key="5">
    <source>
        <dbReference type="Pfam" id="PF04613"/>
    </source>
</evidence>
<protein>
    <recommendedName>
        <fullName evidence="4">UDP-3-O-acylglucosamine N-acyltransferase</fullName>
        <ecNumber evidence="4">2.3.1.191</ecNumber>
    </recommendedName>
</protein>
<evidence type="ECO:0000256" key="2">
    <source>
        <dbReference type="ARBA" id="ARBA00022737"/>
    </source>
</evidence>
<comment type="function">
    <text evidence="4">Catalyzes the N-acylation of UDP-3-O-acylglucosamine using 3-hydroxyacyl-ACP as the acyl donor. Is involved in the biosynthesis of lipid A, a phosphorylated glycolipid that anchors the lipopolysaccharide to the outer membrane of the cell.</text>
</comment>
<dbReference type="InterPro" id="IPR020573">
    <property type="entry name" value="UDP_GlcNAc_AcTrfase_non-rep"/>
</dbReference>
<evidence type="ECO:0000256" key="3">
    <source>
        <dbReference type="ARBA" id="ARBA00023315"/>
    </source>
</evidence>
<name>A0ABS6RTX3_9BACT</name>
<proteinExistence type="inferred from homology"/>
<keyword evidence="7" id="KW-1185">Reference proteome</keyword>
<keyword evidence="1 4" id="KW-0808">Transferase</keyword>
<evidence type="ECO:0000313" key="6">
    <source>
        <dbReference type="EMBL" id="MBV6340067.1"/>
    </source>
</evidence>
<accession>A0ABS6RTX3</accession>
<dbReference type="CDD" id="cd03352">
    <property type="entry name" value="LbH_LpxD"/>
    <property type="match status" value="1"/>
</dbReference>
<dbReference type="EC" id="2.3.1.191" evidence="4"/>
<keyword evidence="4" id="KW-0441">Lipid A biosynthesis</keyword>
<dbReference type="GO" id="GO:0103118">
    <property type="term" value="F:UDP-3-O-[(3R)-3-hydroxyacyl]-glucosamine N-acyltransferase activity"/>
    <property type="evidence" value="ECO:0007669"/>
    <property type="project" value="UniProtKB-EC"/>
</dbReference>
<comment type="pathway">
    <text evidence="4">Bacterial outer membrane biogenesis; LPS lipid A biosynthesis.</text>
</comment>
<comment type="subunit">
    <text evidence="4">Homotrimer.</text>
</comment>
<feature type="domain" description="UDP-3-O-[3-hydroxymyristoyl] glucosamine N-acyltransferase non-repeat region" evidence="5">
    <location>
        <begin position="29"/>
        <end position="94"/>
    </location>
</feature>
<keyword evidence="4" id="KW-0444">Lipid biosynthesis</keyword>
<dbReference type="PANTHER" id="PTHR43378">
    <property type="entry name" value="UDP-3-O-ACYLGLUCOSAMINE N-ACYLTRANSFERASE"/>
    <property type="match status" value="1"/>
</dbReference>
<evidence type="ECO:0000313" key="7">
    <source>
        <dbReference type="Proteomes" id="UP001196980"/>
    </source>
</evidence>
<dbReference type="EMBL" id="JABXWD010000005">
    <property type="protein sequence ID" value="MBV6340067.1"/>
    <property type="molecule type" value="Genomic_DNA"/>
</dbReference>
<dbReference type="Pfam" id="PF00132">
    <property type="entry name" value="Hexapep"/>
    <property type="match status" value="2"/>
</dbReference>
<gene>
    <name evidence="4 6" type="primary">lpxD</name>
    <name evidence="6" type="ORF">HWQ67_00565</name>
</gene>
<dbReference type="NCBIfam" id="NF002060">
    <property type="entry name" value="PRK00892.1"/>
    <property type="match status" value="1"/>
</dbReference>
<sequence length="346" mass="36595">MNLAEITSFLGGRLRGGGRDAGDADDARREITGVAGIAEATEGYITLYKGNTPLDELLACGATAVLVKKELAGVDKAQVIVDRPSLAFAKLLALFYVKPFTPKGIMKGAYVADNVRISTNVTVYPGVYVGDGATIGDCTTLYPGVYVGNNAEIGRDCTIYPNVTIGKDCRIGDRVIIQPGAVIGSDGFGYELDGERHFKVPQVGRVVVEDDVEIGANTTIDRATSGVTLIGAGTKIDNMVQIAHNVTIGKHSLIIAQTGIAGSSRLGDYVVLAGQVGVADHTTIESGTQIGAQAGVMGQVNKGAYMGSPAMPHMQFKRSYALFKRLPEIHERLHKLEKQTIVGKED</sequence>
<dbReference type="HAMAP" id="MF_00523">
    <property type="entry name" value="LpxD"/>
    <property type="match status" value="1"/>
</dbReference>
<dbReference type="NCBIfam" id="TIGR01853">
    <property type="entry name" value="lipid_A_lpxD"/>
    <property type="match status" value="1"/>
</dbReference>
<organism evidence="6 7">
    <name type="scientific">Candidatus Magnetobacterium casense</name>
    <dbReference type="NCBI Taxonomy" id="1455061"/>
    <lineage>
        <taxon>Bacteria</taxon>
        <taxon>Pseudomonadati</taxon>
        <taxon>Nitrospirota</taxon>
        <taxon>Thermodesulfovibrionia</taxon>
        <taxon>Thermodesulfovibrionales</taxon>
        <taxon>Candidatus Magnetobacteriaceae</taxon>
        <taxon>Candidatus Magnetobacterium</taxon>
    </lineage>
</organism>
<feature type="active site" description="Proton acceptor" evidence="4">
    <location>
        <position position="244"/>
    </location>
</feature>
<dbReference type="InterPro" id="IPR001451">
    <property type="entry name" value="Hexapep"/>
</dbReference>
<dbReference type="Pfam" id="PF04613">
    <property type="entry name" value="LpxD"/>
    <property type="match status" value="1"/>
</dbReference>
<dbReference type="RefSeq" id="WP_218250687.1">
    <property type="nucleotide sequence ID" value="NZ_JABXWD010000005.1"/>
</dbReference>
<keyword evidence="4" id="KW-0443">Lipid metabolism</keyword>
<comment type="catalytic activity">
    <reaction evidence="4">
        <text>a UDP-3-O-[(3R)-3-hydroxyacyl]-alpha-D-glucosamine + a (3R)-hydroxyacyl-[ACP] = a UDP-2-N,3-O-bis[(3R)-3-hydroxyacyl]-alpha-D-glucosamine + holo-[ACP] + H(+)</text>
        <dbReference type="Rhea" id="RHEA:53836"/>
        <dbReference type="Rhea" id="RHEA-COMP:9685"/>
        <dbReference type="Rhea" id="RHEA-COMP:9945"/>
        <dbReference type="ChEBI" id="CHEBI:15378"/>
        <dbReference type="ChEBI" id="CHEBI:64479"/>
        <dbReference type="ChEBI" id="CHEBI:78827"/>
        <dbReference type="ChEBI" id="CHEBI:137740"/>
        <dbReference type="ChEBI" id="CHEBI:137748"/>
        <dbReference type="EC" id="2.3.1.191"/>
    </reaction>
</comment>
<comment type="caution">
    <text evidence="6">The sequence shown here is derived from an EMBL/GenBank/DDBJ whole genome shotgun (WGS) entry which is preliminary data.</text>
</comment>
<dbReference type="PANTHER" id="PTHR43378:SF2">
    <property type="entry name" value="UDP-3-O-ACYLGLUCOSAMINE N-ACYLTRANSFERASE 1, MITOCHONDRIAL-RELATED"/>
    <property type="match status" value="1"/>
</dbReference>
<dbReference type="InterPro" id="IPR007691">
    <property type="entry name" value="LpxD"/>
</dbReference>
<evidence type="ECO:0000256" key="1">
    <source>
        <dbReference type="ARBA" id="ARBA00022679"/>
    </source>
</evidence>
<dbReference type="Proteomes" id="UP001196980">
    <property type="component" value="Unassembled WGS sequence"/>
</dbReference>
<evidence type="ECO:0000256" key="4">
    <source>
        <dbReference type="HAMAP-Rule" id="MF_00523"/>
    </source>
</evidence>
<comment type="similarity">
    <text evidence="4">Belongs to the transferase hexapeptide repeat family. LpxD subfamily.</text>
</comment>
<keyword evidence="2 4" id="KW-0677">Repeat</keyword>
<reference evidence="6 7" key="1">
    <citation type="journal article" date="2020" name="J Geophys Res Biogeosci">
        <title>Magnetotaxis as an Adaptation to Enable Bacterial Shuttling of Microbial Sulfur and Sulfur Cycling Across Aquatic Oxic#Anoxic Interfaces.</title>
        <authorList>
            <person name="Li J."/>
            <person name="Liu P."/>
            <person name="Wang J."/>
            <person name="Roberts A.P."/>
            <person name="Pan Y."/>
        </authorList>
    </citation>
    <scope>NUCLEOTIDE SEQUENCE [LARGE SCALE GENOMIC DNA]</scope>
    <source>
        <strain evidence="6 7">MYR-1_YQ</strain>
    </source>
</reference>
<keyword evidence="3 4" id="KW-0012">Acyltransferase</keyword>